<keyword evidence="3" id="KW-1185">Reference proteome</keyword>
<organism evidence="2 3">
    <name type="scientific">Fundidesulfovibrio magnetotacticus</name>
    <dbReference type="NCBI Taxonomy" id="2730080"/>
    <lineage>
        <taxon>Bacteria</taxon>
        <taxon>Pseudomonadati</taxon>
        <taxon>Thermodesulfobacteriota</taxon>
        <taxon>Desulfovibrionia</taxon>
        <taxon>Desulfovibrionales</taxon>
        <taxon>Desulfovibrionaceae</taxon>
        <taxon>Fundidesulfovibrio</taxon>
    </lineage>
</organism>
<gene>
    <name evidence="2" type="ORF">NNJEOMEG_02607</name>
</gene>
<dbReference type="AlphaFoldDB" id="A0A6V8LUX4"/>
<dbReference type="Gene3D" id="1.10.530.10">
    <property type="match status" value="1"/>
</dbReference>
<dbReference type="RefSeq" id="WP_173085152.1">
    <property type="nucleotide sequence ID" value="NZ_BLTE01000012.1"/>
</dbReference>
<evidence type="ECO:0000259" key="1">
    <source>
        <dbReference type="Pfam" id="PF01464"/>
    </source>
</evidence>
<dbReference type="InterPro" id="IPR008258">
    <property type="entry name" value="Transglycosylase_SLT_dom_1"/>
</dbReference>
<reference evidence="2 3" key="2">
    <citation type="submission" date="2020-05" db="EMBL/GenBank/DDBJ databases">
        <title>Draft genome sequence of Desulfovibrio sp. strainFSS-1.</title>
        <authorList>
            <person name="Shimoshige H."/>
            <person name="Kobayashi H."/>
            <person name="Maekawa T."/>
        </authorList>
    </citation>
    <scope>NUCLEOTIDE SEQUENCE [LARGE SCALE GENOMIC DNA]</scope>
    <source>
        <strain evidence="2 3">SIID29052-01</strain>
    </source>
</reference>
<dbReference type="SUPFAM" id="SSF53955">
    <property type="entry name" value="Lysozyme-like"/>
    <property type="match status" value="1"/>
</dbReference>
<feature type="domain" description="Transglycosylase SLT" evidence="1">
    <location>
        <begin position="14"/>
        <end position="155"/>
    </location>
</feature>
<protein>
    <recommendedName>
        <fullName evidence="1">Transglycosylase SLT domain-containing protein</fullName>
    </recommendedName>
</protein>
<evidence type="ECO:0000313" key="3">
    <source>
        <dbReference type="Proteomes" id="UP000494245"/>
    </source>
</evidence>
<accession>A0A6V8LUX4</accession>
<dbReference type="Proteomes" id="UP000494245">
    <property type="component" value="Unassembled WGS sequence"/>
</dbReference>
<dbReference type="EMBL" id="BLTE01000012">
    <property type="protein sequence ID" value="GFK94760.1"/>
    <property type="molecule type" value="Genomic_DNA"/>
</dbReference>
<name>A0A6V8LUX4_9BACT</name>
<evidence type="ECO:0000313" key="2">
    <source>
        <dbReference type="EMBL" id="GFK94760.1"/>
    </source>
</evidence>
<dbReference type="Pfam" id="PF01464">
    <property type="entry name" value="SLT"/>
    <property type="match status" value="1"/>
</dbReference>
<reference evidence="2 3" key="1">
    <citation type="submission" date="2020-04" db="EMBL/GenBank/DDBJ databases">
        <authorList>
            <consortium name="Desulfovibrio sp. FSS-1 genome sequencing consortium"/>
            <person name="Shimoshige H."/>
            <person name="Kobayashi H."/>
            <person name="Maekawa T."/>
        </authorList>
    </citation>
    <scope>NUCLEOTIDE SEQUENCE [LARGE SCALE GENOMIC DNA]</scope>
    <source>
        <strain evidence="2 3">SIID29052-01</strain>
    </source>
</reference>
<sequence>MSRLYEQLVADVAQELLIPVSLALALVQVESGFDPTAWNPEPRYRYVVDCRTGKPFRTLTPEERGVSVPPADFPAPAGADRDAEWWGQRASWGLCQVMGANARALGYRGKFLTGLCCDPAEGVRLGLKHLRKLADHFLPATGWQGVMAAYNAGSPRRAPGGAWENQDYVDKIASALNGAWPK</sequence>
<dbReference type="CDD" id="cd00254">
    <property type="entry name" value="LT-like"/>
    <property type="match status" value="1"/>
</dbReference>
<dbReference type="InterPro" id="IPR023346">
    <property type="entry name" value="Lysozyme-like_dom_sf"/>
</dbReference>
<comment type="caution">
    <text evidence="2">The sequence shown here is derived from an EMBL/GenBank/DDBJ whole genome shotgun (WGS) entry which is preliminary data.</text>
</comment>
<proteinExistence type="predicted"/>